<dbReference type="Gene3D" id="1.10.510.10">
    <property type="entry name" value="Transferase(Phosphotransferase) domain 1"/>
    <property type="match status" value="1"/>
</dbReference>
<dbReference type="OrthoDB" id="10070999at2759"/>
<evidence type="ECO:0000313" key="14">
    <source>
        <dbReference type="EMBL" id="OHT11392.1"/>
    </source>
</evidence>
<evidence type="ECO:0000256" key="6">
    <source>
        <dbReference type="ARBA" id="ARBA00022777"/>
    </source>
</evidence>
<dbReference type="InterPro" id="IPR008271">
    <property type="entry name" value="Ser/Thr_kinase_AS"/>
</dbReference>
<dbReference type="InterPro" id="IPR045270">
    <property type="entry name" value="STKc_AGC"/>
</dbReference>
<keyword evidence="4" id="KW-0808">Transferase</keyword>
<keyword evidence="6 14" id="KW-0418">Kinase</keyword>
<evidence type="ECO:0000256" key="10">
    <source>
        <dbReference type="PROSITE-ProRule" id="PRU10141"/>
    </source>
</evidence>
<dbReference type="Pfam" id="PF00069">
    <property type="entry name" value="Pkinase"/>
    <property type="match status" value="1"/>
</dbReference>
<dbReference type="GeneID" id="94835356"/>
<evidence type="ECO:0000256" key="8">
    <source>
        <dbReference type="ARBA" id="ARBA00047899"/>
    </source>
</evidence>
<dbReference type="PROSITE" id="PS51285">
    <property type="entry name" value="AGC_KINASE_CTER"/>
    <property type="match status" value="1"/>
</dbReference>
<dbReference type="SMART" id="SM00220">
    <property type="entry name" value="S_TKc"/>
    <property type="match status" value="1"/>
</dbReference>
<dbReference type="InterPro" id="IPR011009">
    <property type="entry name" value="Kinase-like_dom_sf"/>
</dbReference>
<evidence type="ECO:0000256" key="11">
    <source>
        <dbReference type="RuleBase" id="RU000304"/>
    </source>
</evidence>
<evidence type="ECO:0000259" key="12">
    <source>
        <dbReference type="PROSITE" id="PS50011"/>
    </source>
</evidence>
<dbReference type="VEuPathDB" id="TrichDB:TRFO_19202"/>
<accession>A0A1J4KKB0</accession>
<evidence type="ECO:0000313" key="15">
    <source>
        <dbReference type="Proteomes" id="UP000179807"/>
    </source>
</evidence>
<keyword evidence="7 10" id="KW-0067">ATP-binding</keyword>
<feature type="domain" description="AGC-kinase C-terminal" evidence="13">
    <location>
        <begin position="275"/>
        <end position="347"/>
    </location>
</feature>
<dbReference type="CDD" id="cd05123">
    <property type="entry name" value="STKc_AGC"/>
    <property type="match status" value="1"/>
</dbReference>
<comment type="catalytic activity">
    <reaction evidence="9">
        <text>L-seryl-[protein] + ATP = O-phospho-L-seryl-[protein] + ADP + H(+)</text>
        <dbReference type="Rhea" id="RHEA:17989"/>
        <dbReference type="Rhea" id="RHEA-COMP:9863"/>
        <dbReference type="Rhea" id="RHEA-COMP:11604"/>
        <dbReference type="ChEBI" id="CHEBI:15378"/>
        <dbReference type="ChEBI" id="CHEBI:29999"/>
        <dbReference type="ChEBI" id="CHEBI:30616"/>
        <dbReference type="ChEBI" id="CHEBI:83421"/>
        <dbReference type="ChEBI" id="CHEBI:456216"/>
        <dbReference type="EC" id="2.7.11.1"/>
    </reaction>
</comment>
<feature type="binding site" evidence="10">
    <location>
        <position position="31"/>
    </location>
    <ligand>
        <name>ATP</name>
        <dbReference type="ChEBI" id="CHEBI:30616"/>
    </ligand>
</feature>
<dbReference type="RefSeq" id="XP_068364528.1">
    <property type="nucleotide sequence ID" value="XM_068500652.1"/>
</dbReference>
<dbReference type="GO" id="GO:0004674">
    <property type="term" value="F:protein serine/threonine kinase activity"/>
    <property type="evidence" value="ECO:0007669"/>
    <property type="project" value="UniProtKB-KW"/>
</dbReference>
<feature type="domain" description="Protein kinase" evidence="12">
    <location>
        <begin position="2"/>
        <end position="274"/>
    </location>
</feature>
<dbReference type="PROSITE" id="PS00107">
    <property type="entry name" value="PROTEIN_KINASE_ATP"/>
    <property type="match status" value="1"/>
</dbReference>
<comment type="catalytic activity">
    <reaction evidence="8">
        <text>L-threonyl-[protein] + ATP = O-phospho-L-threonyl-[protein] + ADP + H(+)</text>
        <dbReference type="Rhea" id="RHEA:46608"/>
        <dbReference type="Rhea" id="RHEA-COMP:11060"/>
        <dbReference type="Rhea" id="RHEA-COMP:11605"/>
        <dbReference type="ChEBI" id="CHEBI:15378"/>
        <dbReference type="ChEBI" id="CHEBI:30013"/>
        <dbReference type="ChEBI" id="CHEBI:30616"/>
        <dbReference type="ChEBI" id="CHEBI:61977"/>
        <dbReference type="ChEBI" id="CHEBI:456216"/>
        <dbReference type="EC" id="2.7.11.1"/>
    </reaction>
</comment>
<evidence type="ECO:0000256" key="2">
    <source>
        <dbReference type="ARBA" id="ARBA00022527"/>
    </source>
</evidence>
<dbReference type="InterPro" id="IPR000719">
    <property type="entry name" value="Prot_kinase_dom"/>
</dbReference>
<dbReference type="Gene3D" id="3.30.200.20">
    <property type="entry name" value="Phosphorylase Kinase, domain 1"/>
    <property type="match status" value="1"/>
</dbReference>
<dbReference type="EC" id="2.7.11.1" evidence="1"/>
<keyword evidence="5 10" id="KW-0547">Nucleotide-binding</keyword>
<dbReference type="PROSITE" id="PS50011">
    <property type="entry name" value="PROTEIN_KINASE_DOM"/>
    <property type="match status" value="1"/>
</dbReference>
<evidence type="ECO:0000259" key="13">
    <source>
        <dbReference type="PROSITE" id="PS51285"/>
    </source>
</evidence>
<proteinExistence type="inferred from homology"/>
<evidence type="ECO:0000256" key="4">
    <source>
        <dbReference type="ARBA" id="ARBA00022679"/>
    </source>
</evidence>
<reference evidence="14" key="1">
    <citation type="submission" date="2016-10" db="EMBL/GenBank/DDBJ databases">
        <authorList>
            <person name="Benchimol M."/>
            <person name="Almeida L.G."/>
            <person name="Vasconcelos A.T."/>
            <person name="Perreira-Neves A."/>
            <person name="Rosa I.A."/>
            <person name="Tasca T."/>
            <person name="Bogo M.R."/>
            <person name="de Souza W."/>
        </authorList>
    </citation>
    <scope>NUCLEOTIDE SEQUENCE [LARGE SCALE GENOMIC DNA]</scope>
    <source>
        <strain evidence="14">K</strain>
    </source>
</reference>
<organism evidence="14 15">
    <name type="scientific">Tritrichomonas foetus</name>
    <dbReference type="NCBI Taxonomy" id="1144522"/>
    <lineage>
        <taxon>Eukaryota</taxon>
        <taxon>Metamonada</taxon>
        <taxon>Parabasalia</taxon>
        <taxon>Tritrichomonadida</taxon>
        <taxon>Tritrichomonadidae</taxon>
        <taxon>Tritrichomonas</taxon>
    </lineage>
</organism>
<evidence type="ECO:0000256" key="9">
    <source>
        <dbReference type="ARBA" id="ARBA00048679"/>
    </source>
</evidence>
<evidence type="ECO:0000256" key="7">
    <source>
        <dbReference type="ARBA" id="ARBA00022840"/>
    </source>
</evidence>
<dbReference type="InterPro" id="IPR017441">
    <property type="entry name" value="Protein_kinase_ATP_BS"/>
</dbReference>
<sequence>MFKSIAVIGRGYYGKVTLVKDKETGKKYAMKSIQKKKLLKAHKAHTIVIERDILMKVRKHPFIVSMKFCFQTASKFYVGMQFVPGGDLFHRMRMCGSKETIPIHDVRLYIAEIALALDFLHENEIIYRDLKPENVLIDAQGHIKLVDFGLSKMFGDKNYSNVESHSETSHDHQKAHSICGTPEYNSPEMVLKIPYDYTIDWWSLGILTYDLIFRRTPFYDKNTSKLFQNILESEPKFRENIPIDESTKSFILMLLKKNQSERPSFEQIKSHEFFQGLDFNNVYNKQIQPIYIPNIKKIELNFDREFIEEKAFDSYAPPESDSNVNISDFSCSWLTVSDSETMEKQEY</sequence>
<comment type="similarity">
    <text evidence="11">Belongs to the protein kinase superfamily.</text>
</comment>
<dbReference type="PROSITE" id="PS00108">
    <property type="entry name" value="PROTEIN_KINASE_ST"/>
    <property type="match status" value="1"/>
</dbReference>
<keyword evidence="2 11" id="KW-0723">Serine/threonine-protein kinase</keyword>
<evidence type="ECO:0000256" key="1">
    <source>
        <dbReference type="ARBA" id="ARBA00012513"/>
    </source>
</evidence>
<evidence type="ECO:0000256" key="3">
    <source>
        <dbReference type="ARBA" id="ARBA00022553"/>
    </source>
</evidence>
<dbReference type="AlphaFoldDB" id="A0A1J4KKB0"/>
<dbReference type="EMBL" id="MLAK01000589">
    <property type="protein sequence ID" value="OHT11392.1"/>
    <property type="molecule type" value="Genomic_DNA"/>
</dbReference>
<keyword evidence="3" id="KW-0597">Phosphoprotein</keyword>
<keyword evidence="15" id="KW-1185">Reference proteome</keyword>
<dbReference type="FunFam" id="1.10.510.10:FF:000024">
    <property type="entry name" value="Probable serine/threonine-protein kinase cot-1"/>
    <property type="match status" value="1"/>
</dbReference>
<name>A0A1J4KKB0_9EUKA</name>
<dbReference type="InterPro" id="IPR000961">
    <property type="entry name" value="AGC-kinase_C"/>
</dbReference>
<dbReference type="GO" id="GO:0007010">
    <property type="term" value="P:cytoskeleton organization"/>
    <property type="evidence" value="ECO:0007669"/>
    <property type="project" value="UniProtKB-ARBA"/>
</dbReference>
<dbReference type="Proteomes" id="UP000179807">
    <property type="component" value="Unassembled WGS sequence"/>
</dbReference>
<dbReference type="SUPFAM" id="SSF56112">
    <property type="entry name" value="Protein kinase-like (PK-like)"/>
    <property type="match status" value="1"/>
</dbReference>
<gene>
    <name evidence="14" type="primary">sgk1</name>
    <name evidence="14" type="ORF">TRFO_19202</name>
</gene>
<comment type="caution">
    <text evidence="14">The sequence shown here is derived from an EMBL/GenBank/DDBJ whole genome shotgun (WGS) entry which is preliminary data.</text>
</comment>
<dbReference type="PANTHER" id="PTHR24351">
    <property type="entry name" value="RIBOSOMAL PROTEIN S6 KINASE"/>
    <property type="match status" value="1"/>
</dbReference>
<evidence type="ECO:0000256" key="5">
    <source>
        <dbReference type="ARBA" id="ARBA00022741"/>
    </source>
</evidence>
<dbReference type="GO" id="GO:0005524">
    <property type="term" value="F:ATP binding"/>
    <property type="evidence" value="ECO:0007669"/>
    <property type="project" value="UniProtKB-UniRule"/>
</dbReference>
<protein>
    <recommendedName>
        <fullName evidence="1">non-specific serine/threonine protein kinase</fullName>
        <ecNumber evidence="1">2.7.11.1</ecNumber>
    </recommendedName>
</protein>